<keyword evidence="4" id="KW-1185">Reference proteome</keyword>
<name>A0AAV2KMS9_KNICA</name>
<accession>A0AAV2KMS9</accession>
<protein>
    <submittedName>
        <fullName evidence="1">Uncharacterized protein</fullName>
    </submittedName>
</protein>
<sequence>MNPPLPKSLNLPLTSDLSFSPCGLALQIPRLLQPPQNLPSKKKVPLVNPPAKDLRAFPPEPLGEFSEPFGWPALRLPPFGLQVLPPGAPQVGVGHLPFAFFHWMFSPHRPVVTGAKVGRFPPLENGPSAPPQAALGAPGVGMGAGQAQAKRRGCSCNCLPYGLGMRRGAATVGLLGNLW</sequence>
<dbReference type="EMBL" id="OZ035831">
    <property type="protein sequence ID" value="CAL1616246.1"/>
    <property type="molecule type" value="Genomic_DNA"/>
</dbReference>
<gene>
    <name evidence="1" type="ORF">KC01_LOCUS19021</name>
    <name evidence="2" type="ORF">KC01_LOCUS31081</name>
    <name evidence="3" type="ORF">KC01_LOCUS42048</name>
</gene>
<reference evidence="1 4" key="1">
    <citation type="submission" date="2024-04" db="EMBL/GenBank/DDBJ databases">
        <authorList>
            <person name="Waldvogel A.-M."/>
            <person name="Schoenle A."/>
        </authorList>
    </citation>
    <scope>NUCLEOTIDE SEQUENCE [LARGE SCALE GENOMIC DNA]</scope>
</reference>
<evidence type="ECO:0000313" key="1">
    <source>
        <dbReference type="EMBL" id="CAL1589387.1"/>
    </source>
</evidence>
<organism evidence="1 4">
    <name type="scientific">Knipowitschia caucasica</name>
    <name type="common">Caucasian dwarf goby</name>
    <name type="synonym">Pomatoschistus caucasicus</name>
    <dbReference type="NCBI Taxonomy" id="637954"/>
    <lineage>
        <taxon>Eukaryota</taxon>
        <taxon>Metazoa</taxon>
        <taxon>Chordata</taxon>
        <taxon>Craniata</taxon>
        <taxon>Vertebrata</taxon>
        <taxon>Euteleostomi</taxon>
        <taxon>Actinopterygii</taxon>
        <taxon>Neopterygii</taxon>
        <taxon>Teleostei</taxon>
        <taxon>Neoteleostei</taxon>
        <taxon>Acanthomorphata</taxon>
        <taxon>Gobiaria</taxon>
        <taxon>Gobiiformes</taxon>
        <taxon>Gobioidei</taxon>
        <taxon>Gobiidae</taxon>
        <taxon>Gobiinae</taxon>
        <taxon>Knipowitschia</taxon>
    </lineage>
</organism>
<dbReference type="EMBL" id="OZ035826">
    <property type="protein sequence ID" value="CAL1603395.1"/>
    <property type="molecule type" value="Genomic_DNA"/>
</dbReference>
<dbReference type="EMBL" id="OZ035840">
    <property type="protein sequence ID" value="CAL1589387.1"/>
    <property type="molecule type" value="Genomic_DNA"/>
</dbReference>
<evidence type="ECO:0000313" key="2">
    <source>
        <dbReference type="EMBL" id="CAL1603395.1"/>
    </source>
</evidence>
<dbReference type="Proteomes" id="UP001497482">
    <property type="component" value="Chromosome 18"/>
</dbReference>
<evidence type="ECO:0000313" key="4">
    <source>
        <dbReference type="Proteomes" id="UP001497482"/>
    </source>
</evidence>
<dbReference type="AlphaFoldDB" id="A0AAV2KMS9"/>
<dbReference type="Proteomes" id="UP001497482">
    <property type="component" value="Chromosome 9"/>
</dbReference>
<dbReference type="Proteomes" id="UP001497482">
    <property type="component" value="Chromosome 4"/>
</dbReference>
<proteinExistence type="predicted"/>
<evidence type="ECO:0000313" key="3">
    <source>
        <dbReference type="EMBL" id="CAL1616246.1"/>
    </source>
</evidence>